<feature type="compositionally biased region" description="Low complexity" evidence="1">
    <location>
        <begin position="52"/>
        <end position="70"/>
    </location>
</feature>
<protein>
    <submittedName>
        <fullName evidence="2">Uncharacterized protein</fullName>
    </submittedName>
</protein>
<name>A0A2T8KXI1_9POAL</name>
<dbReference type="EMBL" id="CM008046">
    <property type="protein sequence ID" value="PVH66881.1"/>
    <property type="molecule type" value="Genomic_DNA"/>
</dbReference>
<evidence type="ECO:0000256" key="1">
    <source>
        <dbReference type="SAM" id="MobiDB-lite"/>
    </source>
</evidence>
<organism evidence="2">
    <name type="scientific">Panicum hallii</name>
    <dbReference type="NCBI Taxonomy" id="206008"/>
    <lineage>
        <taxon>Eukaryota</taxon>
        <taxon>Viridiplantae</taxon>
        <taxon>Streptophyta</taxon>
        <taxon>Embryophyta</taxon>
        <taxon>Tracheophyta</taxon>
        <taxon>Spermatophyta</taxon>
        <taxon>Magnoliopsida</taxon>
        <taxon>Liliopsida</taxon>
        <taxon>Poales</taxon>
        <taxon>Poaceae</taxon>
        <taxon>PACMAD clade</taxon>
        <taxon>Panicoideae</taxon>
        <taxon>Panicodae</taxon>
        <taxon>Paniceae</taxon>
        <taxon>Panicinae</taxon>
        <taxon>Panicum</taxon>
        <taxon>Panicum sect. Panicum</taxon>
    </lineage>
</organism>
<dbReference type="Proteomes" id="UP000243499">
    <property type="component" value="Chromosome 1"/>
</dbReference>
<gene>
    <name evidence="2" type="ORF">PAHAL_1G374400</name>
</gene>
<accession>A0A2T8KXI1</accession>
<reference evidence="2" key="1">
    <citation type="submission" date="2018-04" db="EMBL/GenBank/DDBJ databases">
        <title>WGS assembly of Panicum hallii.</title>
        <authorList>
            <person name="Lovell J."/>
            <person name="Jenkins J."/>
            <person name="Lowry D."/>
            <person name="Mamidi S."/>
            <person name="Sreedasyam A."/>
            <person name="Weng X."/>
            <person name="Barry K."/>
            <person name="Bonette J."/>
            <person name="Campitelli B."/>
            <person name="Daum C."/>
            <person name="Gordon S."/>
            <person name="Gould B."/>
            <person name="Lipzen A."/>
            <person name="Macqueen A."/>
            <person name="Palacio-Mejia J."/>
            <person name="Plott C."/>
            <person name="Shakirov E."/>
            <person name="Shu S."/>
            <person name="Yoshinaga Y."/>
            <person name="Zane M."/>
            <person name="Rokhsar D."/>
            <person name="Grimwood J."/>
            <person name="Schmutz J."/>
            <person name="Juenger T."/>
        </authorList>
    </citation>
    <scope>NUCLEOTIDE SEQUENCE [LARGE SCALE GENOMIC DNA]</scope>
    <source>
        <strain evidence="2">FIL2</strain>
    </source>
</reference>
<dbReference type="Gramene" id="PVH66881">
    <property type="protein sequence ID" value="PVH66881"/>
    <property type="gene ID" value="PAHAL_1G374400"/>
</dbReference>
<dbReference type="AlphaFoldDB" id="A0A2T8KXI1"/>
<feature type="region of interest" description="Disordered" evidence="1">
    <location>
        <begin position="52"/>
        <end position="156"/>
    </location>
</feature>
<feature type="region of interest" description="Disordered" evidence="1">
    <location>
        <begin position="1"/>
        <end position="39"/>
    </location>
</feature>
<proteinExistence type="predicted"/>
<evidence type="ECO:0000313" key="2">
    <source>
        <dbReference type="EMBL" id="PVH66881.1"/>
    </source>
</evidence>
<sequence>MFWGGGAAPEQPESRARAAAADLCSARPVPPSDPRELPSTSVILRVRLLLTARATHGPSSSGDAARAEGGAARHRQDPRGPAPQGGGDLQDLCPSSGDTGAAHRAGIWRRPRSEREMTLKQPGMNMKRGLERPYVKLPSDEGGQAGRGGRAAAAGARHGLSCQDWIAGADDDADAVGS</sequence>